<sequence>MAGRHDELAREQVVVDRLYERLDELRATARERLAAVRREGPSGSPQNRSERDAFATMYADRAARLDAVEDRLAFGRLDLETGEERYIGRIGLTDDEHRTLLTDWRAPAAQAFYRATARHPDGVRRRRHVVTTGRTVTGLEDEVLDLDAVDDGLDVSTLSGEGALLASLARRRTGRMSDIVATIQGEQDRIVRDELGGAVVVQGGPGTGKTAVALHRAAYLLYAHRRLLERSGVLLVGPSRAFLRYIDQVLPSLGETGVVSTTIAELLPGLTADGVETPAAAEIKGRLLWRAAIKRAVRARERVPAQDVPVRIDGVELHVRRRDVRDAMARARRTHKPHNEARATFVREMLGKLVEQYRERTQREVTEHDLAVLTEDLRSDRDVRVAINLAWFPITPERLVADLWAKPHRLAEAAPELTEDERAALRRDRGARWTESDVPILDEAAELLGEDDTVARAEAQAAEARRAAEVEYARQMLESSGAGQGMVDAETLAARFAESGPTLTTAERAASDRSWTYGHVVVDEAQELSPMAWHTLVRRVPTRSLTIVGDVAQTSSAAGSRSWQKTLGSVLRDGWRLHELTVSYRTPAEVATTAQRVAVEAGLPVSPLTAARDVADALVVAPTDDLVAETARRVAAEAREHVDPDGAGRVAVIAPEDAVAGLRAPVAAAVADALGADEAARLDRQRPEDAQVLVAPPREIKGLEFDAVVVVEPAAVAAGAGGWGDLYVAMTRPTQRLVVVHAADLPAGLVHEG</sequence>
<keyword evidence="3 5" id="KW-0347">Helicase</keyword>
<proteinExistence type="predicted"/>
<feature type="coiled-coil region" evidence="6">
    <location>
        <begin position="8"/>
        <end position="39"/>
    </location>
</feature>
<dbReference type="SUPFAM" id="SSF52540">
    <property type="entry name" value="P-loop containing nucleoside triphosphate hydrolases"/>
    <property type="match status" value="2"/>
</dbReference>
<dbReference type="Pfam" id="PF13245">
    <property type="entry name" value="AAA_19"/>
    <property type="match status" value="1"/>
</dbReference>
<evidence type="ECO:0000256" key="1">
    <source>
        <dbReference type="ARBA" id="ARBA00022741"/>
    </source>
</evidence>
<dbReference type="InterPro" id="IPR000212">
    <property type="entry name" value="DNA_helicase_UvrD/REP"/>
</dbReference>
<keyword evidence="4 5" id="KW-0067">ATP-binding</keyword>
<evidence type="ECO:0000256" key="6">
    <source>
        <dbReference type="SAM" id="Coils"/>
    </source>
</evidence>
<dbReference type="RefSeq" id="WP_332901596.1">
    <property type="nucleotide sequence ID" value="NZ_JBAGLP010000116.1"/>
</dbReference>
<keyword evidence="6" id="KW-0175">Coiled coil</keyword>
<organism evidence="8 9">
    <name type="scientific">Isoptericola haloaureus</name>
    <dbReference type="NCBI Taxonomy" id="1542902"/>
    <lineage>
        <taxon>Bacteria</taxon>
        <taxon>Bacillati</taxon>
        <taxon>Actinomycetota</taxon>
        <taxon>Actinomycetes</taxon>
        <taxon>Micrococcales</taxon>
        <taxon>Promicromonosporaceae</taxon>
        <taxon>Isoptericola</taxon>
    </lineage>
</organism>
<dbReference type="PANTHER" id="PTHR11070:SF45">
    <property type="entry name" value="DNA 3'-5' HELICASE"/>
    <property type="match status" value="1"/>
</dbReference>
<evidence type="ECO:0000256" key="3">
    <source>
        <dbReference type="ARBA" id="ARBA00022806"/>
    </source>
</evidence>
<gene>
    <name evidence="8" type="ORF">V5O49_07005</name>
</gene>
<dbReference type="InterPro" id="IPR027417">
    <property type="entry name" value="P-loop_NTPase"/>
</dbReference>
<feature type="domain" description="UvrD-like helicase ATP-binding" evidence="7">
    <location>
        <begin position="182"/>
        <end position="587"/>
    </location>
</feature>
<evidence type="ECO:0000313" key="8">
    <source>
        <dbReference type="EMBL" id="MEG3614868.1"/>
    </source>
</evidence>
<evidence type="ECO:0000256" key="2">
    <source>
        <dbReference type="ARBA" id="ARBA00022801"/>
    </source>
</evidence>
<evidence type="ECO:0000313" key="9">
    <source>
        <dbReference type="Proteomes" id="UP001310387"/>
    </source>
</evidence>
<dbReference type="InterPro" id="IPR014016">
    <property type="entry name" value="UvrD-like_ATP-bd"/>
</dbReference>
<reference evidence="8" key="2">
    <citation type="submission" date="2024-02" db="EMBL/GenBank/DDBJ databases">
        <authorList>
            <person name="Prathaban M."/>
            <person name="Mythili R."/>
            <person name="Sharmila Devi N."/>
            <person name="Sobanaa M."/>
            <person name="Prathiviraj R."/>
            <person name="Selvin J."/>
        </authorList>
    </citation>
    <scope>NUCLEOTIDE SEQUENCE</scope>
    <source>
        <strain evidence="8">MP1014</strain>
    </source>
</reference>
<reference evidence="8" key="1">
    <citation type="journal article" date="2024" name="Antonie Van Leeuwenhoek">
        <title>Isoptericola haloaureus sp. nov., a dimorphic actinobacterium isolated from mangrove sediments of southeast India, implicating biosaline agricultural significance through nitrogen fixation and salt tolerance genes.</title>
        <authorList>
            <person name="Prathaban M."/>
            <person name="Prathiviraj R."/>
            <person name="Ravichandran M."/>
            <person name="Natarajan S.D."/>
            <person name="Sobanaa M."/>
            <person name="Hari Krishna Kumar S."/>
            <person name="Chandrasekar V."/>
            <person name="Selvin J."/>
        </authorList>
    </citation>
    <scope>NUCLEOTIDE SEQUENCE</scope>
    <source>
        <strain evidence="8">MP1014</strain>
    </source>
</reference>
<dbReference type="PANTHER" id="PTHR11070">
    <property type="entry name" value="UVRD / RECB / PCRA DNA HELICASE FAMILY MEMBER"/>
    <property type="match status" value="1"/>
</dbReference>
<keyword evidence="1 5" id="KW-0547">Nucleotide-binding</keyword>
<dbReference type="EMBL" id="JBAGLP010000116">
    <property type="protein sequence ID" value="MEG3614868.1"/>
    <property type="molecule type" value="Genomic_DNA"/>
</dbReference>
<keyword evidence="9" id="KW-1185">Reference proteome</keyword>
<dbReference type="Proteomes" id="UP001310387">
    <property type="component" value="Unassembled WGS sequence"/>
</dbReference>
<evidence type="ECO:0000256" key="4">
    <source>
        <dbReference type="ARBA" id="ARBA00022840"/>
    </source>
</evidence>
<name>A0ABU7Z5Y8_9MICO</name>
<dbReference type="PROSITE" id="PS51198">
    <property type="entry name" value="UVRD_HELICASE_ATP_BIND"/>
    <property type="match status" value="1"/>
</dbReference>
<protein>
    <submittedName>
        <fullName evidence="8">AAA family ATPase</fullName>
    </submittedName>
</protein>
<keyword evidence="2 5" id="KW-0378">Hydrolase</keyword>
<accession>A0ABU7Z5Y8</accession>
<evidence type="ECO:0000256" key="5">
    <source>
        <dbReference type="PROSITE-ProRule" id="PRU00560"/>
    </source>
</evidence>
<dbReference type="Gene3D" id="3.40.50.300">
    <property type="entry name" value="P-loop containing nucleotide triphosphate hydrolases"/>
    <property type="match status" value="3"/>
</dbReference>
<feature type="binding site" evidence="5">
    <location>
        <begin position="203"/>
        <end position="210"/>
    </location>
    <ligand>
        <name>ATP</name>
        <dbReference type="ChEBI" id="CHEBI:30616"/>
    </ligand>
</feature>
<evidence type="ECO:0000259" key="7">
    <source>
        <dbReference type="PROSITE" id="PS51198"/>
    </source>
</evidence>
<comment type="caution">
    <text evidence="8">The sequence shown here is derived from an EMBL/GenBank/DDBJ whole genome shotgun (WGS) entry which is preliminary data.</text>
</comment>